<sequence>MKHGTRKLSGRLTDCGDLGVIKNVGEKTRSEDHLVMQFKQFMFRQTPGLTFSLSPSLAKSTNSSRNRKPKQISALWRELENVIISVSHKPVQAQPVAHGKKGGAHAQIRKILLVCSTNHPTSRYSRHREKLGGSKNYIQEESPGIK</sequence>
<protein>
    <submittedName>
        <fullName evidence="2">Uncharacterized protein</fullName>
    </submittedName>
</protein>
<dbReference type="Proteomes" id="UP000762676">
    <property type="component" value="Unassembled WGS sequence"/>
</dbReference>
<accession>A0AAV4FYW4</accession>
<dbReference type="AlphaFoldDB" id="A0AAV4FYW4"/>
<proteinExistence type="predicted"/>
<comment type="caution">
    <text evidence="2">The sequence shown here is derived from an EMBL/GenBank/DDBJ whole genome shotgun (WGS) entry which is preliminary data.</text>
</comment>
<organism evidence="2 3">
    <name type="scientific">Elysia marginata</name>
    <dbReference type="NCBI Taxonomy" id="1093978"/>
    <lineage>
        <taxon>Eukaryota</taxon>
        <taxon>Metazoa</taxon>
        <taxon>Spiralia</taxon>
        <taxon>Lophotrochozoa</taxon>
        <taxon>Mollusca</taxon>
        <taxon>Gastropoda</taxon>
        <taxon>Heterobranchia</taxon>
        <taxon>Euthyneura</taxon>
        <taxon>Panpulmonata</taxon>
        <taxon>Sacoglossa</taxon>
        <taxon>Placobranchoidea</taxon>
        <taxon>Plakobranchidae</taxon>
        <taxon>Elysia</taxon>
    </lineage>
</organism>
<feature type="region of interest" description="Disordered" evidence="1">
    <location>
        <begin position="122"/>
        <end position="146"/>
    </location>
</feature>
<evidence type="ECO:0000313" key="2">
    <source>
        <dbReference type="EMBL" id="GFR77868.1"/>
    </source>
</evidence>
<gene>
    <name evidence="2" type="ORF">ElyMa_003979900</name>
</gene>
<name>A0AAV4FYW4_9GAST</name>
<keyword evidence="3" id="KW-1185">Reference proteome</keyword>
<evidence type="ECO:0000256" key="1">
    <source>
        <dbReference type="SAM" id="MobiDB-lite"/>
    </source>
</evidence>
<reference evidence="2 3" key="1">
    <citation type="journal article" date="2021" name="Elife">
        <title>Chloroplast acquisition without the gene transfer in kleptoplastic sea slugs, Plakobranchus ocellatus.</title>
        <authorList>
            <person name="Maeda T."/>
            <person name="Takahashi S."/>
            <person name="Yoshida T."/>
            <person name="Shimamura S."/>
            <person name="Takaki Y."/>
            <person name="Nagai Y."/>
            <person name="Toyoda A."/>
            <person name="Suzuki Y."/>
            <person name="Arimoto A."/>
            <person name="Ishii H."/>
            <person name="Satoh N."/>
            <person name="Nishiyama T."/>
            <person name="Hasebe M."/>
            <person name="Maruyama T."/>
            <person name="Minagawa J."/>
            <person name="Obokata J."/>
            <person name="Shigenobu S."/>
        </authorList>
    </citation>
    <scope>NUCLEOTIDE SEQUENCE [LARGE SCALE GENOMIC DNA]</scope>
</reference>
<dbReference type="EMBL" id="BMAT01008101">
    <property type="protein sequence ID" value="GFR77868.1"/>
    <property type="molecule type" value="Genomic_DNA"/>
</dbReference>
<evidence type="ECO:0000313" key="3">
    <source>
        <dbReference type="Proteomes" id="UP000762676"/>
    </source>
</evidence>